<dbReference type="Gene3D" id="1.10.630.10">
    <property type="entry name" value="Cytochrome P450"/>
    <property type="match status" value="1"/>
</dbReference>
<feature type="region of interest" description="Disordered" evidence="6">
    <location>
        <begin position="1243"/>
        <end position="1372"/>
    </location>
</feature>
<dbReference type="PRINTS" id="PR00457">
    <property type="entry name" value="ANPEROXIDASE"/>
</dbReference>
<evidence type="ECO:0000313" key="8">
    <source>
        <dbReference type="Proteomes" id="UP001161017"/>
    </source>
</evidence>
<feature type="compositionally biased region" description="Low complexity" evidence="6">
    <location>
        <begin position="1258"/>
        <end position="1277"/>
    </location>
</feature>
<dbReference type="Gene3D" id="1.10.640.10">
    <property type="entry name" value="Haem peroxidase domain superfamily, animal type"/>
    <property type="match status" value="1"/>
</dbReference>
<feature type="compositionally biased region" description="Polar residues" evidence="6">
    <location>
        <begin position="1338"/>
        <end position="1360"/>
    </location>
</feature>
<evidence type="ECO:0000256" key="6">
    <source>
        <dbReference type="SAM" id="MobiDB-lite"/>
    </source>
</evidence>
<evidence type="ECO:0000256" key="1">
    <source>
        <dbReference type="ARBA" id="ARBA00022723"/>
    </source>
</evidence>
<evidence type="ECO:0000256" key="5">
    <source>
        <dbReference type="PIRSR" id="PIRSR619791-2"/>
    </source>
</evidence>
<keyword evidence="8" id="KW-1185">Reference proteome</keyword>
<keyword evidence="2" id="KW-0223">Dioxygenase</keyword>
<feature type="region of interest" description="Disordered" evidence="6">
    <location>
        <begin position="1448"/>
        <end position="1480"/>
    </location>
</feature>
<dbReference type="PANTHER" id="PTHR11903">
    <property type="entry name" value="PROSTAGLANDIN G/H SYNTHASE"/>
    <property type="match status" value="1"/>
</dbReference>
<dbReference type="InterPro" id="IPR019791">
    <property type="entry name" value="Haem_peroxidase_animal"/>
</dbReference>
<dbReference type="InterPro" id="IPR037120">
    <property type="entry name" value="Haem_peroxidase_sf_animal"/>
</dbReference>
<dbReference type="InterPro" id="IPR010255">
    <property type="entry name" value="Haem_peroxidase_sf"/>
</dbReference>
<feature type="compositionally biased region" description="Polar residues" evidence="6">
    <location>
        <begin position="1140"/>
        <end position="1153"/>
    </location>
</feature>
<dbReference type="CDD" id="cd20612">
    <property type="entry name" value="CYP_LDS-like_C"/>
    <property type="match status" value="1"/>
</dbReference>
<dbReference type="Proteomes" id="UP001161017">
    <property type="component" value="Unassembled WGS sequence"/>
</dbReference>
<feature type="region of interest" description="Disordered" evidence="6">
    <location>
        <begin position="1139"/>
        <end position="1228"/>
    </location>
</feature>
<keyword evidence="5" id="KW-0349">Heme</keyword>
<dbReference type="GO" id="GO:0020037">
    <property type="term" value="F:heme binding"/>
    <property type="evidence" value="ECO:0007669"/>
    <property type="project" value="InterPro"/>
</dbReference>
<dbReference type="SUPFAM" id="SSF48264">
    <property type="entry name" value="Cytochrome P450"/>
    <property type="match status" value="1"/>
</dbReference>
<dbReference type="PANTHER" id="PTHR11903:SF13">
    <property type="entry name" value="LINOLEATE 10R-LIPOXYGENASE"/>
    <property type="match status" value="1"/>
</dbReference>
<dbReference type="Pfam" id="PF03098">
    <property type="entry name" value="An_peroxidase"/>
    <property type="match status" value="1"/>
</dbReference>
<dbReference type="InterPro" id="IPR050783">
    <property type="entry name" value="Oxylipin_biosynth_metab"/>
</dbReference>
<dbReference type="EMBL" id="JAPUFD010000007">
    <property type="protein sequence ID" value="MDI1488484.1"/>
    <property type="molecule type" value="Genomic_DNA"/>
</dbReference>
<keyword evidence="4 5" id="KW-0408">Iron</keyword>
<feature type="compositionally biased region" description="Basic and acidic residues" evidence="6">
    <location>
        <begin position="32"/>
        <end position="44"/>
    </location>
</feature>
<feature type="compositionally biased region" description="Polar residues" evidence="6">
    <location>
        <begin position="1164"/>
        <end position="1178"/>
    </location>
</feature>
<organism evidence="7 8">
    <name type="scientific">Ramalina farinacea</name>
    <dbReference type="NCBI Taxonomy" id="258253"/>
    <lineage>
        <taxon>Eukaryota</taxon>
        <taxon>Fungi</taxon>
        <taxon>Dikarya</taxon>
        <taxon>Ascomycota</taxon>
        <taxon>Pezizomycotina</taxon>
        <taxon>Lecanoromycetes</taxon>
        <taxon>OSLEUM clade</taxon>
        <taxon>Lecanoromycetidae</taxon>
        <taxon>Lecanorales</taxon>
        <taxon>Lecanorineae</taxon>
        <taxon>Ramalinaceae</taxon>
        <taxon>Ramalina</taxon>
    </lineage>
</organism>
<dbReference type="CDD" id="cd09817">
    <property type="entry name" value="linoleate_diol_synthase_like"/>
    <property type="match status" value="1"/>
</dbReference>
<sequence>MLRKLSTRVGLTKHKKDEEVNGAPNGHANGRLSKDGKPGLEKRGSSFIPIKSSSKKPEEHDNSTGRVNVEHSFEQFAQLIQAARRPLPTQSGDGSYLDHAEPSGFMQDVKALGFKDARTLMDVMKTKTTGQLQDDKTYIMERVIQLVAALPTLSQARKDLTNSFIDELWNSLQHPPMSYLGDKFTYRSADGSNNVSRPFRMKMRAMSLKPLQNVLYPHLGAANTPYARSVPPNTIMPGALPDPGLIFDSVMARREFKPHPNKVSSVFFYWASLIIHDLFQTDHHDFNNSQTSSYLDLSTLYGDTQEDQDQIRTFKDGKLKPDCFSEARLLGFPPGCGVMLIMLNRFHNYVVEQLAVINEGGRFTKPSEGLTHEKREKSWAKHDNDLFQTGRLITCGLYINITLLDYLRTIVNLNRSNTTWTLDPRAEMGRLFGKDGTPSGVGNQCSAEFNLAYRWHSCISERDEQWTEDLYQKLFGKKAEDVTLQELMMGLGKWEHGLDKDPQKRDFAGLPRGADGKLPDDDLVKIFTESVEDLAGNFGPNNIPKCLKAITILGMQQSRAWNLGSLNEFRKFFGLKPHETFEDICSEVEVSDNLRNLYEHPDWVEMYPGMVSEDAKKPMVPGAGITPCFTISRAILSDAVTLVRGDRFYTIDYHPRNLTNWGYSEVQYDLAVQQGCVFYKLCLRAFPNHFSGNSIYAHMPMTIPSENRVIMKDLGREGDYSWEKPKRIPPRVDLTSYRAAKHVLEHAQEFNVVWTEPFVWLMGQQGADFMLSGDTKFHAQQRKIMGEALYRDNWHQQIKDFYEYITLKLLTEKSCKIASINQVDLTRDVGNLAPVHFAANVFSLPLKTKESPHGLYSEEELYMVMAVIFTCIFFDLDPAKSFPLRMATRSVTQTLGKLIEANVKSLNKTGWIAGIVDGIHHNHTPLEDYGVHMVRRLLESGLGPSEITWSQILPTAGAMVANQAQVFTQLIDYYLSDEGKQFLPDINKTAKTPGPAADERLLHYAMEGIRLNGTFGSYRIATKDMTIDDNGRPVQAKAGDKVFTSFVSANREAEFFPEPDRVKLDRPIESYIHYGLGAHACLGAEASRTGLTAMLRVVGRLDNLRRAPGAPGQLKKIPRPGGFYIYMRADHGSYWPFPTSLENPSSHQTSQAVPSEYPRANRAHSISQQRPSINTSPSPLGFLEPTSAHLDDATTTPKAASPSTKRTAPIAIPQRKIDPEAVITPLSGRPRRFDDSAFAAFQSSHVSEKSAHSPNTRSYYSSSQGSQSSTDDSLGLSPRQPCNISHMHRGPPSPLAPTMSSRSPNTEQESGSGPCNPRRPPQGLNLSNLPRYQPPNLPNTDANVSSSSRNTFRNLSSQSRPYRPGSDAQQKLQQYQRDYVANLKRTANPSQSFLSAPESPRLAPLGSPGGPMTPLLLEAQSDYLIAGSRNSPPESSTGRELVEKLVRKENERRQHPEAGSVSPAMSPALSPAVSPAGGRI</sequence>
<feature type="compositionally biased region" description="Low complexity" evidence="6">
    <location>
        <begin position="1193"/>
        <end position="1205"/>
    </location>
</feature>
<dbReference type="GO" id="GO:0051213">
    <property type="term" value="F:dioxygenase activity"/>
    <property type="evidence" value="ECO:0007669"/>
    <property type="project" value="UniProtKB-KW"/>
</dbReference>
<dbReference type="GO" id="GO:0004601">
    <property type="term" value="F:peroxidase activity"/>
    <property type="evidence" value="ECO:0007669"/>
    <property type="project" value="InterPro"/>
</dbReference>
<evidence type="ECO:0000256" key="4">
    <source>
        <dbReference type="ARBA" id="ARBA00023004"/>
    </source>
</evidence>
<dbReference type="GO" id="GO:0006631">
    <property type="term" value="P:fatty acid metabolic process"/>
    <property type="evidence" value="ECO:0007669"/>
    <property type="project" value="UniProtKB-ARBA"/>
</dbReference>
<dbReference type="GO" id="GO:0005506">
    <property type="term" value="F:iron ion binding"/>
    <property type="evidence" value="ECO:0007669"/>
    <property type="project" value="InterPro"/>
</dbReference>
<protein>
    <recommendedName>
        <fullName evidence="9">Fatty acid oxygenase</fullName>
    </recommendedName>
</protein>
<dbReference type="PROSITE" id="PS50292">
    <property type="entry name" value="PEROXIDASE_3"/>
    <property type="match status" value="1"/>
</dbReference>
<feature type="compositionally biased region" description="Basic and acidic residues" evidence="6">
    <location>
        <begin position="55"/>
        <end position="65"/>
    </location>
</feature>
<dbReference type="InterPro" id="IPR034812">
    <property type="entry name" value="Ppo-like_N"/>
</dbReference>
<name>A0AA43QMT1_9LECA</name>
<gene>
    <name evidence="7" type="ORF">OHK93_007759</name>
</gene>
<evidence type="ECO:0000256" key="2">
    <source>
        <dbReference type="ARBA" id="ARBA00022964"/>
    </source>
</evidence>
<comment type="caution">
    <text evidence="7">The sequence shown here is derived from an EMBL/GenBank/DDBJ whole genome shotgun (WGS) entry which is preliminary data.</text>
</comment>
<keyword evidence="3" id="KW-0560">Oxidoreductase</keyword>
<dbReference type="InterPro" id="IPR036396">
    <property type="entry name" value="Cyt_P450_sf"/>
</dbReference>
<feature type="binding site" description="axial binding residue" evidence="5">
    <location>
        <position position="456"/>
    </location>
    <ligand>
        <name>heme b</name>
        <dbReference type="ChEBI" id="CHEBI:60344"/>
    </ligand>
    <ligandPart>
        <name>Fe</name>
        <dbReference type="ChEBI" id="CHEBI:18248"/>
    </ligandPart>
</feature>
<keyword evidence="1 5" id="KW-0479">Metal-binding</keyword>
<dbReference type="GO" id="GO:0006979">
    <property type="term" value="P:response to oxidative stress"/>
    <property type="evidence" value="ECO:0007669"/>
    <property type="project" value="InterPro"/>
</dbReference>
<proteinExistence type="predicted"/>
<feature type="region of interest" description="Disordered" evidence="6">
    <location>
        <begin position="1"/>
        <end position="65"/>
    </location>
</feature>
<dbReference type="SUPFAM" id="SSF48113">
    <property type="entry name" value="Heme-dependent peroxidases"/>
    <property type="match status" value="1"/>
</dbReference>
<reference evidence="7" key="1">
    <citation type="journal article" date="2023" name="Genome Biol. Evol.">
        <title>First Whole Genome Sequence and Flow Cytometry Genome Size Data for the Lichen-Forming Fungus Ramalina farinacea (Ascomycota).</title>
        <authorList>
            <person name="Llewellyn T."/>
            <person name="Mian S."/>
            <person name="Hill R."/>
            <person name="Leitch I.J."/>
            <person name="Gaya E."/>
        </authorList>
    </citation>
    <scope>NUCLEOTIDE SEQUENCE</scope>
    <source>
        <strain evidence="7">LIQ254RAFAR</strain>
    </source>
</reference>
<feature type="compositionally biased region" description="Basic residues" evidence="6">
    <location>
        <begin position="1"/>
        <end position="14"/>
    </location>
</feature>
<evidence type="ECO:0000313" key="7">
    <source>
        <dbReference type="EMBL" id="MDI1488484.1"/>
    </source>
</evidence>
<evidence type="ECO:0000256" key="3">
    <source>
        <dbReference type="ARBA" id="ARBA00023002"/>
    </source>
</evidence>
<evidence type="ECO:0008006" key="9">
    <source>
        <dbReference type="Google" id="ProtNLM"/>
    </source>
</evidence>
<dbReference type="GO" id="GO:0004497">
    <property type="term" value="F:monooxygenase activity"/>
    <property type="evidence" value="ECO:0007669"/>
    <property type="project" value="InterPro"/>
</dbReference>
<dbReference type="GO" id="GO:0016705">
    <property type="term" value="F:oxidoreductase activity, acting on paired donors, with incorporation or reduction of molecular oxygen"/>
    <property type="evidence" value="ECO:0007669"/>
    <property type="project" value="InterPro"/>
</dbReference>
<accession>A0AA43QMT1</accession>
<feature type="compositionally biased region" description="Polar residues" evidence="6">
    <location>
        <begin position="1298"/>
        <end position="1313"/>
    </location>
</feature>